<dbReference type="Proteomes" id="UP001259803">
    <property type="component" value="Unassembled WGS sequence"/>
</dbReference>
<feature type="domain" description="J" evidence="2">
    <location>
        <begin position="143"/>
        <end position="200"/>
    </location>
</feature>
<dbReference type="PROSITE" id="PS50076">
    <property type="entry name" value="DNAJ_2"/>
    <property type="match status" value="1"/>
</dbReference>
<dbReference type="PRINTS" id="PR00625">
    <property type="entry name" value="JDOMAIN"/>
</dbReference>
<dbReference type="SUPFAM" id="SSF46565">
    <property type="entry name" value="Chaperone J-domain"/>
    <property type="match status" value="1"/>
</dbReference>
<evidence type="ECO:0000259" key="2">
    <source>
        <dbReference type="PROSITE" id="PS50076"/>
    </source>
</evidence>
<evidence type="ECO:0000313" key="4">
    <source>
        <dbReference type="Proteomes" id="UP001259803"/>
    </source>
</evidence>
<evidence type="ECO:0000313" key="3">
    <source>
        <dbReference type="EMBL" id="MDT0575582.1"/>
    </source>
</evidence>
<sequence length="201" mass="23093">MSRHKFHGRHENAGATCQAPGCTEAGEFRAPGARRSSFDGPGDWLWFCLEHVRQFNAGYDFFKGMSADEILDAQSPVAGWRSSRAYDAHASVDSVPRWADYHDPLEAIAARARLARERKAQDRHPQQRYRANAHRGLSAEDRQALHVLGLAPDTDRPQLRRRYSELVRRYHPDRNGGDRSHEHRLQQVVTAYQHLRRSRFG</sequence>
<organism evidence="3 4">
    <name type="scientific">Croceicoccus esteveae</name>
    <dbReference type="NCBI Taxonomy" id="3075597"/>
    <lineage>
        <taxon>Bacteria</taxon>
        <taxon>Pseudomonadati</taxon>
        <taxon>Pseudomonadota</taxon>
        <taxon>Alphaproteobacteria</taxon>
        <taxon>Sphingomonadales</taxon>
        <taxon>Erythrobacteraceae</taxon>
        <taxon>Croceicoccus</taxon>
    </lineage>
</organism>
<dbReference type="Gene3D" id="1.10.287.110">
    <property type="entry name" value="DnaJ domain"/>
    <property type="match status" value="1"/>
</dbReference>
<gene>
    <name evidence="3" type="ORF">RM533_05235</name>
</gene>
<dbReference type="EMBL" id="JAVRHS010000002">
    <property type="protein sequence ID" value="MDT0575582.1"/>
    <property type="molecule type" value="Genomic_DNA"/>
</dbReference>
<evidence type="ECO:0000256" key="1">
    <source>
        <dbReference type="SAM" id="MobiDB-lite"/>
    </source>
</evidence>
<dbReference type="RefSeq" id="WP_311340181.1">
    <property type="nucleotide sequence ID" value="NZ_JAVRHS010000002.1"/>
</dbReference>
<accession>A0ABU2ZJJ5</accession>
<dbReference type="InterPro" id="IPR036869">
    <property type="entry name" value="J_dom_sf"/>
</dbReference>
<protein>
    <submittedName>
        <fullName evidence="3">J domain-containing protein</fullName>
    </submittedName>
</protein>
<comment type="caution">
    <text evidence="3">The sequence shown here is derived from an EMBL/GenBank/DDBJ whole genome shotgun (WGS) entry which is preliminary data.</text>
</comment>
<proteinExistence type="predicted"/>
<name>A0ABU2ZJJ5_9SPHN</name>
<dbReference type="Pfam" id="PF00226">
    <property type="entry name" value="DnaJ"/>
    <property type="match status" value="1"/>
</dbReference>
<reference evidence="3 4" key="1">
    <citation type="submission" date="2023-09" db="EMBL/GenBank/DDBJ databases">
        <authorList>
            <person name="Rey-Velasco X."/>
        </authorList>
    </citation>
    <scope>NUCLEOTIDE SEQUENCE [LARGE SCALE GENOMIC DNA]</scope>
    <source>
        <strain evidence="3 4">F390</strain>
    </source>
</reference>
<dbReference type="CDD" id="cd06257">
    <property type="entry name" value="DnaJ"/>
    <property type="match status" value="1"/>
</dbReference>
<dbReference type="InterPro" id="IPR001623">
    <property type="entry name" value="DnaJ_domain"/>
</dbReference>
<dbReference type="SMART" id="SM00271">
    <property type="entry name" value="DnaJ"/>
    <property type="match status" value="1"/>
</dbReference>
<keyword evidence="4" id="KW-1185">Reference proteome</keyword>
<feature type="region of interest" description="Disordered" evidence="1">
    <location>
        <begin position="1"/>
        <end position="22"/>
    </location>
</feature>